<dbReference type="OrthoDB" id="10253553at2759"/>
<keyword evidence="3 6" id="KW-0805">Transcription regulation</keyword>
<dbReference type="SUPFAM" id="SSF140718">
    <property type="entry name" value="Mediator hinge subcomplex-like"/>
    <property type="match status" value="1"/>
</dbReference>
<evidence type="ECO:0000313" key="9">
    <source>
        <dbReference type="Proteomes" id="UP000677054"/>
    </source>
</evidence>
<comment type="subunit">
    <text evidence="6">Component of the Mediator complex.</text>
</comment>
<evidence type="ECO:0000256" key="5">
    <source>
        <dbReference type="ARBA" id="ARBA00023242"/>
    </source>
</evidence>
<protein>
    <recommendedName>
        <fullName evidence="6">Mediator of RNA polymerase II transcription subunit 7</fullName>
    </recommendedName>
</protein>
<keyword evidence="5 6" id="KW-0539">Nucleus</keyword>
<dbReference type="InterPro" id="IPR009244">
    <property type="entry name" value="Mediatior_Med7"/>
</dbReference>
<dbReference type="EMBL" id="CAJPEV010000048">
    <property type="protein sequence ID" value="CAG0879596.1"/>
    <property type="molecule type" value="Genomic_DNA"/>
</dbReference>
<dbReference type="PANTHER" id="PTHR21428:SF11">
    <property type="entry name" value="MEDIATOR OF RNA POLYMERASE II TRANSCRIPTION SUBUNIT 7"/>
    <property type="match status" value="1"/>
</dbReference>
<dbReference type="AlphaFoldDB" id="A0A7R8X150"/>
<sequence length="236" mass="27403">MYVTKELNMSEQTSSSQVSSLPLPPMQYVNLFTEENIKRGRAPKPPPPVEDSYTMFGTTYHADDAIVRPLESQGIRRLYPQNYDHKKELKKLNYSILVNFLDLLDILIKCPEAPKRKEKIEDINLLFIHMHHLINEFRPHQARETLRVLLEVQKQQRLDIAHKFETHLEKVQTLLQNAISNLSDSDEFDMDSKLFVPIEAMELDNNDDVNARNDEEEEGGACSREDLLMCHIVDSL</sequence>
<keyword evidence="9" id="KW-1185">Reference proteome</keyword>
<dbReference type="InterPro" id="IPR037212">
    <property type="entry name" value="Med7/Med21-like"/>
</dbReference>
<dbReference type="PANTHER" id="PTHR21428">
    <property type="entry name" value="MEDIATOR OF RNA POLYMERASE II TRANSCRIPTION SUBUNIT 7"/>
    <property type="match status" value="1"/>
</dbReference>
<name>A0A7R8X150_9CRUS</name>
<feature type="region of interest" description="Disordered" evidence="7">
    <location>
        <begin position="1"/>
        <end position="20"/>
    </location>
</feature>
<dbReference type="InterPro" id="IPR044888">
    <property type="entry name" value="Mediatior_Med7_sf"/>
</dbReference>
<dbReference type="EMBL" id="LR899565">
    <property type="protein sequence ID" value="CAD7240647.1"/>
    <property type="molecule type" value="Genomic_DNA"/>
</dbReference>
<comment type="similarity">
    <text evidence="2 6">Belongs to the Mediator complex subunit 7 family.</text>
</comment>
<dbReference type="Proteomes" id="UP000677054">
    <property type="component" value="Unassembled WGS sequence"/>
</dbReference>
<comment type="function">
    <text evidence="6">Component of the Mediator complex, a coactivator involved in the regulated transcription of nearly all RNA polymerase II-dependent genes. Mediator functions as a bridge to convey information from gene-specific regulatory proteins to the basal RNA polymerase II transcription machinery.</text>
</comment>
<evidence type="ECO:0000256" key="6">
    <source>
        <dbReference type="RuleBase" id="RU364060"/>
    </source>
</evidence>
<evidence type="ECO:0000313" key="8">
    <source>
        <dbReference type="EMBL" id="CAD7240647.1"/>
    </source>
</evidence>
<accession>A0A7R8X150</accession>
<dbReference type="GO" id="GO:0003712">
    <property type="term" value="F:transcription coregulator activity"/>
    <property type="evidence" value="ECO:0007669"/>
    <property type="project" value="InterPro"/>
</dbReference>
<dbReference type="Gene3D" id="6.10.140.200">
    <property type="match status" value="1"/>
</dbReference>
<dbReference type="GO" id="GO:0016592">
    <property type="term" value="C:mediator complex"/>
    <property type="evidence" value="ECO:0007669"/>
    <property type="project" value="InterPro"/>
</dbReference>
<gene>
    <name evidence="8" type="ORF">DSTB1V02_LOCUS666</name>
</gene>
<evidence type="ECO:0000256" key="3">
    <source>
        <dbReference type="ARBA" id="ARBA00023015"/>
    </source>
</evidence>
<dbReference type="Pfam" id="PF05983">
    <property type="entry name" value="Med7"/>
    <property type="match status" value="1"/>
</dbReference>
<reference evidence="8" key="1">
    <citation type="submission" date="2020-11" db="EMBL/GenBank/DDBJ databases">
        <authorList>
            <person name="Tran Van P."/>
        </authorList>
    </citation>
    <scope>NUCLEOTIDE SEQUENCE</scope>
</reference>
<keyword evidence="4 6" id="KW-0804">Transcription</keyword>
<proteinExistence type="inferred from homology"/>
<evidence type="ECO:0000256" key="4">
    <source>
        <dbReference type="ARBA" id="ARBA00023163"/>
    </source>
</evidence>
<organism evidence="8">
    <name type="scientific">Darwinula stevensoni</name>
    <dbReference type="NCBI Taxonomy" id="69355"/>
    <lineage>
        <taxon>Eukaryota</taxon>
        <taxon>Metazoa</taxon>
        <taxon>Ecdysozoa</taxon>
        <taxon>Arthropoda</taxon>
        <taxon>Crustacea</taxon>
        <taxon>Oligostraca</taxon>
        <taxon>Ostracoda</taxon>
        <taxon>Podocopa</taxon>
        <taxon>Podocopida</taxon>
        <taxon>Darwinulocopina</taxon>
        <taxon>Darwinuloidea</taxon>
        <taxon>Darwinulidae</taxon>
        <taxon>Darwinula</taxon>
    </lineage>
</organism>
<comment type="subcellular location">
    <subcellularLocation>
        <location evidence="1 6">Nucleus</location>
    </subcellularLocation>
</comment>
<dbReference type="GO" id="GO:0006357">
    <property type="term" value="P:regulation of transcription by RNA polymerase II"/>
    <property type="evidence" value="ECO:0007669"/>
    <property type="project" value="InterPro"/>
</dbReference>
<evidence type="ECO:0000256" key="7">
    <source>
        <dbReference type="SAM" id="MobiDB-lite"/>
    </source>
</evidence>
<feature type="compositionally biased region" description="Low complexity" evidence="7">
    <location>
        <begin position="10"/>
        <end position="20"/>
    </location>
</feature>
<dbReference type="GO" id="GO:0070847">
    <property type="term" value="C:core mediator complex"/>
    <property type="evidence" value="ECO:0007669"/>
    <property type="project" value="TreeGrafter"/>
</dbReference>
<evidence type="ECO:0000256" key="2">
    <source>
        <dbReference type="ARBA" id="ARBA00009994"/>
    </source>
</evidence>
<evidence type="ECO:0000256" key="1">
    <source>
        <dbReference type="ARBA" id="ARBA00004123"/>
    </source>
</evidence>
<keyword evidence="6" id="KW-0010">Activator</keyword>